<evidence type="ECO:0000313" key="2">
    <source>
        <dbReference type="Proteomes" id="UP000008909"/>
    </source>
</evidence>
<name>G7YPF0_CLOSI</name>
<dbReference type="AlphaFoldDB" id="G7YPF0"/>
<reference key="2">
    <citation type="submission" date="2011-10" db="EMBL/GenBank/DDBJ databases">
        <title>The genome and transcriptome sequence of Clonorchis sinensis provide insights into the carcinogenic liver fluke.</title>
        <authorList>
            <person name="Wang X."/>
            <person name="Huang Y."/>
            <person name="Chen W."/>
            <person name="Liu H."/>
            <person name="Guo L."/>
            <person name="Chen Y."/>
            <person name="Luo F."/>
            <person name="Zhou W."/>
            <person name="Sun J."/>
            <person name="Mao Q."/>
            <person name="Liang P."/>
            <person name="Zhou C."/>
            <person name="Tian Y."/>
            <person name="Men J."/>
            <person name="Lv X."/>
            <person name="Huang L."/>
            <person name="Zhou J."/>
            <person name="Hu Y."/>
            <person name="Li R."/>
            <person name="Zhang F."/>
            <person name="Lei H."/>
            <person name="Li X."/>
            <person name="Hu X."/>
            <person name="Liang C."/>
            <person name="Xu J."/>
            <person name="Wu Z."/>
            <person name="Yu X."/>
        </authorList>
    </citation>
    <scope>NUCLEOTIDE SEQUENCE</scope>
    <source>
        <strain>Henan</strain>
    </source>
</reference>
<proteinExistence type="predicted"/>
<protein>
    <submittedName>
        <fullName evidence="1">Uncharacterized protein</fullName>
    </submittedName>
</protein>
<evidence type="ECO:0000313" key="1">
    <source>
        <dbReference type="EMBL" id="GAA54831.1"/>
    </source>
</evidence>
<dbReference type="EMBL" id="DF143928">
    <property type="protein sequence ID" value="GAA54831.1"/>
    <property type="molecule type" value="Genomic_DNA"/>
</dbReference>
<reference evidence="1" key="1">
    <citation type="journal article" date="2011" name="Genome Biol.">
        <title>The draft genome of the carcinogenic human liver fluke Clonorchis sinensis.</title>
        <authorList>
            <person name="Wang X."/>
            <person name="Chen W."/>
            <person name="Huang Y."/>
            <person name="Sun J."/>
            <person name="Men J."/>
            <person name="Liu H."/>
            <person name="Luo F."/>
            <person name="Guo L."/>
            <person name="Lv X."/>
            <person name="Deng C."/>
            <person name="Zhou C."/>
            <person name="Fan Y."/>
            <person name="Li X."/>
            <person name="Huang L."/>
            <person name="Hu Y."/>
            <person name="Liang C."/>
            <person name="Hu X."/>
            <person name="Xu J."/>
            <person name="Yu X."/>
        </authorList>
    </citation>
    <scope>NUCLEOTIDE SEQUENCE [LARGE SCALE GENOMIC DNA]</scope>
    <source>
        <strain evidence="1">Henan</strain>
    </source>
</reference>
<dbReference type="Proteomes" id="UP000008909">
    <property type="component" value="Unassembled WGS sequence"/>
</dbReference>
<gene>
    <name evidence="1" type="ORF">CLF_105778</name>
</gene>
<sequence>MKWPGATHSVETDDHKREIQLVSVESAVKTKLRHVCEKGQTIHRSTQILPALKSLILPTALLIPSYRLLAVFRGLLQVDFTGIRRRMCMLSFRNNISLTFVGKTLMDQNIKPCSHLLSTILHDSSHSFLDYEVRTRLPVHTFWTKTSTYKSSVVHYLPGNQDPSFIS</sequence>
<keyword evidence="2" id="KW-1185">Reference proteome</keyword>
<organism evidence="1 2">
    <name type="scientific">Clonorchis sinensis</name>
    <name type="common">Chinese liver fluke</name>
    <dbReference type="NCBI Taxonomy" id="79923"/>
    <lineage>
        <taxon>Eukaryota</taxon>
        <taxon>Metazoa</taxon>
        <taxon>Spiralia</taxon>
        <taxon>Lophotrochozoa</taxon>
        <taxon>Platyhelminthes</taxon>
        <taxon>Trematoda</taxon>
        <taxon>Digenea</taxon>
        <taxon>Opisthorchiida</taxon>
        <taxon>Opisthorchiata</taxon>
        <taxon>Opisthorchiidae</taxon>
        <taxon>Clonorchis</taxon>
    </lineage>
</organism>
<accession>G7YPF0</accession>